<name>A0A645I7R7_9ZZZZ</name>
<comment type="caution">
    <text evidence="2">The sequence shown here is derived from an EMBL/GenBank/DDBJ whole genome shotgun (WGS) entry which is preliminary data.</text>
</comment>
<proteinExistence type="predicted"/>
<gene>
    <name evidence="2" type="ORF">SDC9_194989</name>
</gene>
<reference evidence="2" key="1">
    <citation type="submission" date="2019-08" db="EMBL/GenBank/DDBJ databases">
        <authorList>
            <person name="Kucharzyk K."/>
            <person name="Murdoch R.W."/>
            <person name="Higgins S."/>
            <person name="Loffler F."/>
        </authorList>
    </citation>
    <scope>NUCLEOTIDE SEQUENCE</scope>
</reference>
<protein>
    <submittedName>
        <fullName evidence="2">Uncharacterized protein</fullName>
    </submittedName>
</protein>
<accession>A0A645I7R7</accession>
<dbReference type="EMBL" id="VSSQ01108846">
    <property type="protein sequence ID" value="MPN47387.1"/>
    <property type="molecule type" value="Genomic_DNA"/>
</dbReference>
<feature type="compositionally biased region" description="Polar residues" evidence="1">
    <location>
        <begin position="14"/>
        <end position="27"/>
    </location>
</feature>
<evidence type="ECO:0000313" key="2">
    <source>
        <dbReference type="EMBL" id="MPN47387.1"/>
    </source>
</evidence>
<dbReference type="AlphaFoldDB" id="A0A645I7R7"/>
<sequence>MWKTTNAAGIAGISGSTTSKSEIATGSSGTGIAYIRD</sequence>
<evidence type="ECO:0000256" key="1">
    <source>
        <dbReference type="SAM" id="MobiDB-lite"/>
    </source>
</evidence>
<organism evidence="2">
    <name type="scientific">bioreactor metagenome</name>
    <dbReference type="NCBI Taxonomy" id="1076179"/>
    <lineage>
        <taxon>unclassified sequences</taxon>
        <taxon>metagenomes</taxon>
        <taxon>ecological metagenomes</taxon>
    </lineage>
</organism>
<feature type="region of interest" description="Disordered" evidence="1">
    <location>
        <begin position="1"/>
        <end position="37"/>
    </location>
</feature>